<name>A0AA88P4Z3_9TELE</name>
<dbReference type="Proteomes" id="UP001187343">
    <property type="component" value="Unassembled WGS sequence"/>
</dbReference>
<feature type="region of interest" description="Disordered" evidence="1">
    <location>
        <begin position="1"/>
        <end position="24"/>
    </location>
</feature>
<evidence type="ECO:0000256" key="1">
    <source>
        <dbReference type="SAM" id="MobiDB-lite"/>
    </source>
</evidence>
<accession>A0AA88P4Z3</accession>
<feature type="compositionally biased region" description="Polar residues" evidence="1">
    <location>
        <begin position="1"/>
        <end position="10"/>
    </location>
</feature>
<proteinExistence type="predicted"/>
<protein>
    <submittedName>
        <fullName evidence="2">Uncharacterized protein</fullName>
    </submittedName>
</protein>
<keyword evidence="3" id="KW-1185">Reference proteome</keyword>
<comment type="caution">
    <text evidence="2">The sequence shown here is derived from an EMBL/GenBank/DDBJ whole genome shotgun (WGS) entry which is preliminary data.</text>
</comment>
<organism evidence="2 3">
    <name type="scientific">Cirrhinus molitorella</name>
    <name type="common">mud carp</name>
    <dbReference type="NCBI Taxonomy" id="172907"/>
    <lineage>
        <taxon>Eukaryota</taxon>
        <taxon>Metazoa</taxon>
        <taxon>Chordata</taxon>
        <taxon>Craniata</taxon>
        <taxon>Vertebrata</taxon>
        <taxon>Euteleostomi</taxon>
        <taxon>Actinopterygii</taxon>
        <taxon>Neopterygii</taxon>
        <taxon>Teleostei</taxon>
        <taxon>Ostariophysi</taxon>
        <taxon>Cypriniformes</taxon>
        <taxon>Cyprinidae</taxon>
        <taxon>Labeoninae</taxon>
        <taxon>Labeonini</taxon>
        <taxon>Cirrhinus</taxon>
    </lineage>
</organism>
<dbReference type="AlphaFoldDB" id="A0AA88P4Z3"/>
<evidence type="ECO:0000313" key="3">
    <source>
        <dbReference type="Proteomes" id="UP001187343"/>
    </source>
</evidence>
<dbReference type="EMBL" id="JAUYZG010000024">
    <property type="protein sequence ID" value="KAK2869969.1"/>
    <property type="molecule type" value="Genomic_DNA"/>
</dbReference>
<reference evidence="2" key="1">
    <citation type="submission" date="2023-08" db="EMBL/GenBank/DDBJ databases">
        <title>Chromosome-level Genome Assembly of mud carp (Cirrhinus molitorella).</title>
        <authorList>
            <person name="Liu H."/>
        </authorList>
    </citation>
    <scope>NUCLEOTIDE SEQUENCE</scope>
    <source>
        <strain evidence="2">Prfri</strain>
        <tissue evidence="2">Muscle</tissue>
    </source>
</reference>
<gene>
    <name evidence="2" type="ORF">Q8A67_024361</name>
</gene>
<evidence type="ECO:0000313" key="2">
    <source>
        <dbReference type="EMBL" id="KAK2869969.1"/>
    </source>
</evidence>
<sequence>MSRFSASQQGEGERKSSRVHKVSKQSCCWTDSGNKETCLYPKTALASLRRFCKGNRSLLPHPSHQS</sequence>